<keyword evidence="3" id="KW-0804">Transcription</keyword>
<sequence length="312" mass="34197">MYATYQTFEDADRHAYSLSGWDQQYDQVGEGSFRSSVKQVVTEAVQVFQEAANVRVVQRGQLPPGRASFGLMLGGAAPFSFQGVKVDESALILGGGGKEFVLHSPAQMSLVGVAIDMALLETVADLEGFDLQPDVLAQQVLSIPSAARARAGRRIVAAVEAALAQPASFDAPAQKQFAHDVTGCIVDLLAFHVPNREDRLTYACRADIVRRSHELLLAQPEQPLSIMDLCMSLRVSRRTIQNSFQSVTQMNPVAYLRAVRLAHVRRLLTSTAQRDVSVREAALRWGFSNLGHFASDYKSHFGELPSQTPRAR</sequence>
<dbReference type="eggNOG" id="COG2207">
    <property type="taxonomic scope" value="Bacteria"/>
</dbReference>
<dbReference type="InterPro" id="IPR009057">
    <property type="entry name" value="Homeodomain-like_sf"/>
</dbReference>
<name>E1TJR5_BURSG</name>
<feature type="domain" description="HTH araC/xylS-type" evidence="4">
    <location>
        <begin position="210"/>
        <end position="311"/>
    </location>
</feature>
<dbReference type="SMART" id="SM00342">
    <property type="entry name" value="HTH_ARAC"/>
    <property type="match status" value="1"/>
</dbReference>
<proteinExistence type="predicted"/>
<dbReference type="SUPFAM" id="SSF46689">
    <property type="entry name" value="Homeodomain-like"/>
    <property type="match status" value="2"/>
</dbReference>
<evidence type="ECO:0000313" key="5">
    <source>
        <dbReference type="EMBL" id="ADN59812.1"/>
    </source>
</evidence>
<dbReference type="InterPro" id="IPR050204">
    <property type="entry name" value="AraC_XylS_family_regulators"/>
</dbReference>
<dbReference type="Pfam" id="PF12833">
    <property type="entry name" value="HTH_18"/>
    <property type="match status" value="1"/>
</dbReference>
<dbReference type="GO" id="GO:0003700">
    <property type="term" value="F:DNA-binding transcription factor activity"/>
    <property type="evidence" value="ECO:0007669"/>
    <property type="project" value="InterPro"/>
</dbReference>
<dbReference type="Gene3D" id="1.10.10.60">
    <property type="entry name" value="Homeodomain-like"/>
    <property type="match status" value="1"/>
</dbReference>
<accession>E1TJR5</accession>
<dbReference type="STRING" id="640512.BC1003_3873"/>
<evidence type="ECO:0000259" key="4">
    <source>
        <dbReference type="PROSITE" id="PS01124"/>
    </source>
</evidence>
<evidence type="ECO:0000256" key="2">
    <source>
        <dbReference type="ARBA" id="ARBA00023125"/>
    </source>
</evidence>
<dbReference type="InterPro" id="IPR018062">
    <property type="entry name" value="HTH_AraC-typ_CS"/>
</dbReference>
<protein>
    <submittedName>
        <fullName evidence="5">Transcriptional regulator, AraC family</fullName>
    </submittedName>
</protein>
<dbReference type="KEGG" id="bgf:BC1003_3873"/>
<dbReference type="PROSITE" id="PS00041">
    <property type="entry name" value="HTH_ARAC_FAMILY_1"/>
    <property type="match status" value="1"/>
</dbReference>
<dbReference type="InterPro" id="IPR018060">
    <property type="entry name" value="HTH_AraC"/>
</dbReference>
<dbReference type="PANTHER" id="PTHR46796:SF12">
    <property type="entry name" value="HTH-TYPE DNA-BINDING TRANSCRIPTIONAL ACTIVATOR EUTR"/>
    <property type="match status" value="1"/>
</dbReference>
<evidence type="ECO:0000256" key="3">
    <source>
        <dbReference type="ARBA" id="ARBA00023163"/>
    </source>
</evidence>
<organism evidence="5">
    <name type="scientific">Burkholderia sp. (strain CCGE1003)</name>
    <dbReference type="NCBI Taxonomy" id="640512"/>
    <lineage>
        <taxon>Bacteria</taxon>
        <taxon>Pseudomonadati</taxon>
        <taxon>Pseudomonadota</taxon>
        <taxon>Betaproteobacteria</taxon>
        <taxon>Burkholderiales</taxon>
        <taxon>Burkholderiaceae</taxon>
        <taxon>Burkholderia</taxon>
    </lineage>
</organism>
<reference evidence="5" key="1">
    <citation type="submission" date="2010-09" db="EMBL/GenBank/DDBJ databases">
        <title>Complete sequence of chromosome2 of Burkholderia sp. CCGE1003.</title>
        <authorList>
            <consortium name="US DOE Joint Genome Institute"/>
            <person name="Lucas S."/>
            <person name="Copeland A."/>
            <person name="Lapidus A."/>
            <person name="Cheng J.-F."/>
            <person name="Bruce D."/>
            <person name="Goodwin L."/>
            <person name="Pitluck S."/>
            <person name="Daligault H."/>
            <person name="Davenport K."/>
            <person name="Detter J.C."/>
            <person name="Han C."/>
            <person name="Tapia R."/>
            <person name="Land M."/>
            <person name="Hauser L."/>
            <person name="Jeffries C."/>
            <person name="Kyrpides N."/>
            <person name="Ivanova N."/>
            <person name="Ovchinnikova G."/>
            <person name="Martinez-Romero E."/>
            <person name="Rogel M.A."/>
            <person name="Auchtung J."/>
            <person name="Tiedje J.M."/>
            <person name="Woyke T."/>
        </authorList>
    </citation>
    <scope>NUCLEOTIDE SEQUENCE</scope>
    <source>
        <strain evidence="5">CCGE1003</strain>
    </source>
</reference>
<evidence type="ECO:0000256" key="1">
    <source>
        <dbReference type="ARBA" id="ARBA00023015"/>
    </source>
</evidence>
<dbReference type="EMBL" id="CP002218">
    <property type="protein sequence ID" value="ADN59812.1"/>
    <property type="molecule type" value="Genomic_DNA"/>
</dbReference>
<dbReference type="GO" id="GO:0043565">
    <property type="term" value="F:sequence-specific DNA binding"/>
    <property type="evidence" value="ECO:0007669"/>
    <property type="project" value="InterPro"/>
</dbReference>
<dbReference type="AlphaFoldDB" id="E1TJR5"/>
<gene>
    <name evidence="5" type="ordered locus">BC1003_3873</name>
</gene>
<dbReference type="HOGENOM" id="CLU_047930_2_0_4"/>
<dbReference type="PROSITE" id="PS01124">
    <property type="entry name" value="HTH_ARAC_FAMILY_2"/>
    <property type="match status" value="1"/>
</dbReference>
<dbReference type="PANTHER" id="PTHR46796">
    <property type="entry name" value="HTH-TYPE TRANSCRIPTIONAL ACTIVATOR RHAS-RELATED"/>
    <property type="match status" value="1"/>
</dbReference>
<keyword evidence="2" id="KW-0238">DNA-binding</keyword>
<keyword evidence="1" id="KW-0805">Transcription regulation</keyword>
<dbReference type="OrthoDB" id="185346at2"/>